<proteinExistence type="predicted"/>
<reference evidence="1" key="1">
    <citation type="submission" date="2023-04" db="EMBL/GenBank/DDBJ databases">
        <title>Draft Genome sequencing of Naganishia species isolated from polar environments using Oxford Nanopore Technology.</title>
        <authorList>
            <person name="Leo P."/>
            <person name="Venkateswaran K."/>
        </authorList>
    </citation>
    <scope>NUCLEOTIDE SEQUENCE</scope>
    <source>
        <strain evidence="1">MNA-CCFEE 5425</strain>
    </source>
</reference>
<dbReference type="Proteomes" id="UP001243375">
    <property type="component" value="Unassembled WGS sequence"/>
</dbReference>
<comment type="caution">
    <text evidence="1">The sequence shown here is derived from an EMBL/GenBank/DDBJ whole genome shotgun (WGS) entry which is preliminary data.</text>
</comment>
<protein>
    <submittedName>
        <fullName evidence="1">Uncharacterized protein</fullName>
    </submittedName>
</protein>
<dbReference type="EMBL" id="JASBWU010000016">
    <property type="protein sequence ID" value="KAJ9115470.1"/>
    <property type="molecule type" value="Genomic_DNA"/>
</dbReference>
<evidence type="ECO:0000313" key="1">
    <source>
        <dbReference type="EMBL" id="KAJ9115470.1"/>
    </source>
</evidence>
<evidence type="ECO:0000313" key="2">
    <source>
        <dbReference type="Proteomes" id="UP001243375"/>
    </source>
</evidence>
<keyword evidence="2" id="KW-1185">Reference proteome</keyword>
<organism evidence="1 2">
    <name type="scientific">Naganishia vaughanmartiniae</name>
    <dbReference type="NCBI Taxonomy" id="1424756"/>
    <lineage>
        <taxon>Eukaryota</taxon>
        <taxon>Fungi</taxon>
        <taxon>Dikarya</taxon>
        <taxon>Basidiomycota</taxon>
        <taxon>Agaricomycotina</taxon>
        <taxon>Tremellomycetes</taxon>
        <taxon>Filobasidiales</taxon>
        <taxon>Filobasidiaceae</taxon>
        <taxon>Naganishia</taxon>
    </lineage>
</organism>
<accession>A0ACC2WWD5</accession>
<sequence>MKIAIAQITTTPDSSNSLRVCLKVIRKTATRGVELVAFPELSDITFGPGCESAGEGKQCKKIKAFRDGIGKAAKECEVWVVLGCHMPYYPNPKKWRNTCLTYNPSGELVHSYDKLHPCCEALPEASKSSTYVPGDTAQSGLEMLEVDSRDGETWRFGITIGSDLRFPQLFTYLRARGADAFIVPTSCFPTKTAGRQCETLLAARAIDNQAYVIAPCQVGKYYKGKESFGASSVVDPCGKVAVHLSSAASRKERQKEMERKMREQVDEMDGMSPGFNDPGSAHSWEDLGRERLSALAVSDLWSHKKAQTSATANWQDRKAITAIDSIPANTSKNETATRDTLERPQQTLHAPSGDIELGADGSWEALGADEGVEEECAIGYAILSKEKVIELRRMVPIWDNLRIELYGQPDGR</sequence>
<name>A0ACC2WWD5_9TREE</name>
<gene>
    <name evidence="1" type="ORF">QFC22_005228</name>
</gene>